<accession>A0A8H6USU9</accession>
<comment type="caution">
    <text evidence="2">The sequence shown here is derived from an EMBL/GenBank/DDBJ whole genome shotgun (WGS) entry which is preliminary data.</text>
</comment>
<dbReference type="InterPro" id="IPR000182">
    <property type="entry name" value="GNAT_dom"/>
</dbReference>
<dbReference type="Gene3D" id="3.40.630.30">
    <property type="match status" value="1"/>
</dbReference>
<dbReference type="InterPro" id="IPR016181">
    <property type="entry name" value="Acyl_CoA_acyltransferase"/>
</dbReference>
<dbReference type="PANTHER" id="PTHR43792:SF16">
    <property type="entry name" value="N-ACETYLTRANSFERASE DOMAIN-CONTAINING PROTEIN"/>
    <property type="match status" value="1"/>
</dbReference>
<feature type="domain" description="N-acetyltransferase" evidence="1">
    <location>
        <begin position="36"/>
        <end position="175"/>
    </location>
</feature>
<proteinExistence type="predicted"/>
<evidence type="ECO:0000313" key="2">
    <source>
        <dbReference type="EMBL" id="KAF7165612.1"/>
    </source>
</evidence>
<organism evidence="2 3">
    <name type="scientific">Aspergillus hiratsukae</name>
    <dbReference type="NCBI Taxonomy" id="1194566"/>
    <lineage>
        <taxon>Eukaryota</taxon>
        <taxon>Fungi</taxon>
        <taxon>Dikarya</taxon>
        <taxon>Ascomycota</taxon>
        <taxon>Pezizomycotina</taxon>
        <taxon>Eurotiomycetes</taxon>
        <taxon>Eurotiomycetidae</taxon>
        <taxon>Eurotiales</taxon>
        <taxon>Aspergillaceae</taxon>
        <taxon>Aspergillus</taxon>
        <taxon>Aspergillus subgen. Fumigati</taxon>
    </lineage>
</organism>
<dbReference type="Proteomes" id="UP000662466">
    <property type="component" value="Unassembled WGS sequence"/>
</dbReference>
<gene>
    <name evidence="2" type="ORF">CNMCM6106_001693</name>
</gene>
<name>A0A8H6USU9_9EURO</name>
<evidence type="ECO:0000259" key="1">
    <source>
        <dbReference type="Pfam" id="PF13302"/>
    </source>
</evidence>
<dbReference type="SUPFAM" id="SSF55729">
    <property type="entry name" value="Acyl-CoA N-acyltransferases (Nat)"/>
    <property type="match status" value="1"/>
</dbReference>
<evidence type="ECO:0000313" key="3">
    <source>
        <dbReference type="Proteomes" id="UP000662466"/>
    </source>
</evidence>
<dbReference type="EMBL" id="JACBAF010002163">
    <property type="protein sequence ID" value="KAF7165612.1"/>
    <property type="molecule type" value="Genomic_DNA"/>
</dbReference>
<dbReference type="GO" id="GO:0016747">
    <property type="term" value="F:acyltransferase activity, transferring groups other than amino-acyl groups"/>
    <property type="evidence" value="ECO:0007669"/>
    <property type="project" value="InterPro"/>
</dbReference>
<protein>
    <recommendedName>
        <fullName evidence="1">N-acetyltransferase domain-containing protein</fullName>
    </recommendedName>
</protein>
<dbReference type="CDD" id="cd04301">
    <property type="entry name" value="NAT_SF"/>
    <property type="match status" value="1"/>
</dbReference>
<dbReference type="AlphaFoldDB" id="A0A8H6USU9"/>
<sequence>MAETPFKPDPNFLIPTSRLNISCLFANSPTHCNFIVKLWNTEDFIKSCGKTGLDSPEKVSRFLQDRVYADYARNGHGIFLVSLKPEPEAEADSGLGEVGKLIGTVSLMKGEPPNGYALPDVGFAILPEESGKGYATEAGKAIIEWVKRSQNLDGVFGFCNKDNVRSRRVLEKVGLEFHDIKKLRAFGGEESAVFVDPGMTKDLKIYGLDD</sequence>
<dbReference type="InterPro" id="IPR051531">
    <property type="entry name" value="N-acetyltransferase"/>
</dbReference>
<dbReference type="PANTHER" id="PTHR43792">
    <property type="entry name" value="GNAT FAMILY, PUTATIVE (AFU_ORTHOLOGUE AFUA_3G00765)-RELATED-RELATED"/>
    <property type="match status" value="1"/>
</dbReference>
<dbReference type="Pfam" id="PF13302">
    <property type="entry name" value="Acetyltransf_3"/>
    <property type="match status" value="1"/>
</dbReference>
<reference evidence="2" key="1">
    <citation type="submission" date="2020-06" db="EMBL/GenBank/DDBJ databases">
        <title>Draft genome sequences of strains closely related to Aspergillus parafelis and Aspergillus hiratsukae.</title>
        <authorList>
            <person name="Dos Santos R.A.C."/>
            <person name="Rivero-Menendez O."/>
            <person name="Steenwyk J.L."/>
            <person name="Mead M.E."/>
            <person name="Goldman G.H."/>
            <person name="Alastruey-Izquierdo A."/>
            <person name="Rokas A."/>
        </authorList>
    </citation>
    <scope>NUCLEOTIDE SEQUENCE</scope>
    <source>
        <strain evidence="2">CNM-CM6106</strain>
    </source>
</reference>